<evidence type="ECO:0000313" key="8">
    <source>
        <dbReference type="Proteomes" id="UP001623041"/>
    </source>
</evidence>
<dbReference type="EMBL" id="JBJHQH010000009">
    <property type="protein sequence ID" value="MFK9092509.1"/>
    <property type="molecule type" value="Genomic_DNA"/>
</dbReference>
<dbReference type="InterPro" id="IPR036188">
    <property type="entry name" value="FAD/NAD-bd_sf"/>
</dbReference>
<evidence type="ECO:0000256" key="4">
    <source>
        <dbReference type="ARBA" id="ARBA00049872"/>
    </source>
</evidence>
<keyword evidence="8" id="KW-1185">Reference proteome</keyword>
<comment type="caution">
    <text evidence="7">The sequence shown here is derived from an EMBL/GenBank/DDBJ whole genome shotgun (WGS) entry which is preliminary data.</text>
</comment>
<keyword evidence="3 7" id="KW-0560">Oxidoreductase</keyword>
<protein>
    <recommendedName>
        <fullName evidence="5">glycine oxidase</fullName>
        <ecNumber evidence="5">1.4.3.19</ecNumber>
    </recommendedName>
</protein>
<dbReference type="SUPFAM" id="SSF54373">
    <property type="entry name" value="FAD-linked reductases, C-terminal domain"/>
    <property type="match status" value="1"/>
</dbReference>
<dbReference type="InterPro" id="IPR006076">
    <property type="entry name" value="FAD-dep_OxRdtase"/>
</dbReference>
<dbReference type="SUPFAM" id="SSF51905">
    <property type="entry name" value="FAD/NAD(P)-binding domain"/>
    <property type="match status" value="1"/>
</dbReference>
<comment type="pathway">
    <text evidence="1">Cofactor biosynthesis; thiamine diphosphate biosynthesis.</text>
</comment>
<feature type="domain" description="FAD dependent oxidoreductase" evidence="6">
    <location>
        <begin position="9"/>
        <end position="355"/>
    </location>
</feature>
<dbReference type="InterPro" id="IPR012727">
    <property type="entry name" value="Gly_oxidase_ThiO"/>
</dbReference>
<dbReference type="Gene3D" id="3.50.50.60">
    <property type="entry name" value="FAD/NAD(P)-binding domain"/>
    <property type="match status" value="1"/>
</dbReference>
<proteinExistence type="predicted"/>
<dbReference type="Proteomes" id="UP001623041">
    <property type="component" value="Unassembled WGS sequence"/>
</dbReference>
<comment type="catalytic activity">
    <reaction evidence="4">
        <text>glycine + O2 + H2O = glyoxylate + H2O2 + NH4(+)</text>
        <dbReference type="Rhea" id="RHEA:11532"/>
        <dbReference type="ChEBI" id="CHEBI:15377"/>
        <dbReference type="ChEBI" id="CHEBI:15379"/>
        <dbReference type="ChEBI" id="CHEBI:16240"/>
        <dbReference type="ChEBI" id="CHEBI:28938"/>
        <dbReference type="ChEBI" id="CHEBI:36655"/>
        <dbReference type="ChEBI" id="CHEBI:57305"/>
        <dbReference type="EC" id="1.4.3.19"/>
    </reaction>
</comment>
<dbReference type="PANTHER" id="PTHR13847">
    <property type="entry name" value="SARCOSINE DEHYDROGENASE-RELATED"/>
    <property type="match status" value="1"/>
</dbReference>
<dbReference type="Gene3D" id="3.30.9.10">
    <property type="entry name" value="D-Amino Acid Oxidase, subunit A, domain 2"/>
    <property type="match status" value="1"/>
</dbReference>
<dbReference type="NCBIfam" id="TIGR02352">
    <property type="entry name" value="thiamin_ThiO"/>
    <property type="match status" value="1"/>
</dbReference>
<evidence type="ECO:0000259" key="6">
    <source>
        <dbReference type="Pfam" id="PF01266"/>
    </source>
</evidence>
<gene>
    <name evidence="7" type="primary">thiO</name>
    <name evidence="7" type="ORF">ACJEBI_13550</name>
</gene>
<dbReference type="PANTHER" id="PTHR13847:SF289">
    <property type="entry name" value="GLYCINE OXIDASE"/>
    <property type="match status" value="1"/>
</dbReference>
<evidence type="ECO:0000256" key="2">
    <source>
        <dbReference type="ARBA" id="ARBA00022977"/>
    </source>
</evidence>
<accession>A0ABW8RG97</accession>
<evidence type="ECO:0000256" key="3">
    <source>
        <dbReference type="ARBA" id="ARBA00023002"/>
    </source>
</evidence>
<reference evidence="7 8" key="1">
    <citation type="submission" date="2024-11" db="EMBL/GenBank/DDBJ databases">
        <authorList>
            <person name="Lucas J.A."/>
        </authorList>
    </citation>
    <scope>NUCLEOTIDE SEQUENCE [LARGE SCALE GENOMIC DNA]</scope>
    <source>
        <strain evidence="7 8">Z 5.4</strain>
    </source>
</reference>
<evidence type="ECO:0000256" key="1">
    <source>
        <dbReference type="ARBA" id="ARBA00004948"/>
    </source>
</evidence>
<dbReference type="GO" id="GO:0043799">
    <property type="term" value="F:glycine oxidase activity"/>
    <property type="evidence" value="ECO:0007669"/>
    <property type="project" value="UniProtKB-EC"/>
</dbReference>
<organism evidence="7 8">
    <name type="scientific">Bacillus salipaludis</name>
    <dbReference type="NCBI Taxonomy" id="2547811"/>
    <lineage>
        <taxon>Bacteria</taxon>
        <taxon>Bacillati</taxon>
        <taxon>Bacillota</taxon>
        <taxon>Bacilli</taxon>
        <taxon>Bacillales</taxon>
        <taxon>Bacillaceae</taxon>
        <taxon>Bacillus</taxon>
    </lineage>
</organism>
<dbReference type="Pfam" id="PF01266">
    <property type="entry name" value="DAO"/>
    <property type="match status" value="1"/>
</dbReference>
<evidence type="ECO:0000256" key="5">
    <source>
        <dbReference type="ARBA" id="ARBA00050018"/>
    </source>
</evidence>
<name>A0ABW8RG97_9BACI</name>
<sequence length="379" mass="41905">MEKVENSFDVIIIGGGIIGSSIAYQLSKIGRKVVILEKDRLACQASSAAAGMLAAQAEIEQDGPLFQMALKSQAMFPTLSSELFEYTGIDIEFVNKGMLKIAETEEIASIVHKQVTFQKKWDPAITWLDKKELLELEPSLSPSISGAMFLPNDGHVQPANLSRAYEQAAAYFGTEIREYTEVVSINYENGQVKGVNTSDGVIHGEQVVVATGAWAAKLMRESRLEINVYPVKGECFSVRPEKPVINTTIFSDKRCYLVPKRNGEIYIGATMIEHTFDQTVTPKGIASLIERATQLVPELNKAPWERVWSGIRPQTGDGMPYIGEHPSWKGLYVAAGHFRNGILLAPITGKLVADLLTERLLDRTLLSAFHLERHKETVV</sequence>
<dbReference type="RefSeq" id="WP_406581087.1">
    <property type="nucleotide sequence ID" value="NZ_JBJHQH010000009.1"/>
</dbReference>
<evidence type="ECO:0000313" key="7">
    <source>
        <dbReference type="EMBL" id="MFK9092509.1"/>
    </source>
</evidence>
<keyword evidence="2" id="KW-0784">Thiamine biosynthesis</keyword>
<dbReference type="EC" id="1.4.3.19" evidence="5"/>